<gene>
    <name evidence="1" type="ORF">IEO21_08869</name>
</gene>
<evidence type="ECO:0000313" key="1">
    <source>
        <dbReference type="EMBL" id="KAF9805971.1"/>
    </source>
</evidence>
<organism evidence="1 2">
    <name type="scientific">Rhodonia placenta</name>
    <dbReference type="NCBI Taxonomy" id="104341"/>
    <lineage>
        <taxon>Eukaryota</taxon>
        <taxon>Fungi</taxon>
        <taxon>Dikarya</taxon>
        <taxon>Basidiomycota</taxon>
        <taxon>Agaricomycotina</taxon>
        <taxon>Agaricomycetes</taxon>
        <taxon>Polyporales</taxon>
        <taxon>Adustoporiaceae</taxon>
        <taxon>Rhodonia</taxon>
    </lineage>
</organism>
<proteinExistence type="predicted"/>
<protein>
    <submittedName>
        <fullName evidence="1">Uncharacterized protein</fullName>
    </submittedName>
</protein>
<evidence type="ECO:0000313" key="2">
    <source>
        <dbReference type="Proteomes" id="UP000639403"/>
    </source>
</evidence>
<accession>A0A8H7NVM4</accession>
<comment type="caution">
    <text evidence="1">The sequence shown here is derived from an EMBL/GenBank/DDBJ whole genome shotgun (WGS) entry which is preliminary data.</text>
</comment>
<dbReference type="Proteomes" id="UP000639403">
    <property type="component" value="Unassembled WGS sequence"/>
</dbReference>
<dbReference type="AlphaFoldDB" id="A0A8H7NVM4"/>
<reference evidence="1" key="2">
    <citation type="journal article" name="Front. Microbiol.">
        <title>Degradative Capacity of Two Strains of Rhodonia placenta: From Phenotype to Genotype.</title>
        <authorList>
            <person name="Kolle M."/>
            <person name="Horta M.A.C."/>
            <person name="Nowrousian M."/>
            <person name="Ohm R.A."/>
            <person name="Benz J.P."/>
            <person name="Pilgard A."/>
        </authorList>
    </citation>
    <scope>NUCLEOTIDE SEQUENCE</scope>
    <source>
        <strain evidence="1">FPRL280</strain>
    </source>
</reference>
<name>A0A8H7NVM4_9APHY</name>
<dbReference type="EMBL" id="JADOXO010000355">
    <property type="protein sequence ID" value="KAF9805971.1"/>
    <property type="molecule type" value="Genomic_DNA"/>
</dbReference>
<sequence>MVQPFPNEIWLDIFKGLLEEGEYDVLERCRVVNVSGGKLRRWGGPERVSIDGGNSEDGRQSIPHLASRLAGRWPRVQELWIENAVWRARDLDQDAVLRDLAASTITELYLYDVTLPSSLTLGRLTSPWSAVRRLVLDDVTFPSVTTFARFLSCAFVAHGFDLRNVPVPPGLPLQLADVGLTDGFCVYSDPCSVADLVELFIATGLGKTLRRIITCLSPLLRVASEIDVALNRLVKYSAQSLRYLLLDSSLPWCIPHRTDERTHADHSAENTCLERLDLIVEVTHQEMSHPCAPVIDILSQATSTRISIIQMTFCPYLQPGEVVFDINLGKLMDGLSQLDAVLSAPTFDGLTDVDVDLRILDGPDAERDEELAHELTLCLPRLDARVNLAIPFNGILYAARIGLDWDEDAGELRCHRIERVSAQDPVVTNEETCAEDDRCINYATTGRTLYEAAAYVDAQRPSSSNSMDAREPAALACDHDPVLPHAVAGLGMTVDISVPDDDGTSGLGVGRIGTNHAKRRVLTNVHLIHLKTRPASAIAHPTVMGRSDVRPEFPVHLHSCPLPDPILFSYSIRLTLAHIAYPRGPQRDIHEVVICQGVRNDANAHT</sequence>
<reference evidence="1" key="1">
    <citation type="submission" date="2020-11" db="EMBL/GenBank/DDBJ databases">
        <authorList>
            <person name="Koelle M."/>
            <person name="Horta M.A.C."/>
            <person name="Nowrousian M."/>
            <person name="Ohm R.A."/>
            <person name="Benz P."/>
            <person name="Pilgard A."/>
        </authorList>
    </citation>
    <scope>NUCLEOTIDE SEQUENCE</scope>
    <source>
        <strain evidence="1">FPRL280</strain>
    </source>
</reference>